<dbReference type="GO" id="GO:0005886">
    <property type="term" value="C:plasma membrane"/>
    <property type="evidence" value="ECO:0007669"/>
    <property type="project" value="UniProtKB-SubCell"/>
</dbReference>
<evidence type="ECO:0000256" key="5">
    <source>
        <dbReference type="ARBA" id="ARBA00022679"/>
    </source>
</evidence>
<evidence type="ECO:0000256" key="10">
    <source>
        <dbReference type="ARBA" id="ARBA00023136"/>
    </source>
</evidence>
<protein>
    <recommendedName>
        <fullName evidence="3">histidine kinase</fullName>
        <ecNumber evidence="3">2.7.13.3</ecNumber>
    </recommendedName>
</protein>
<dbReference type="PANTHER" id="PTHR45453:SF2">
    <property type="entry name" value="HISTIDINE KINASE"/>
    <property type="match status" value="1"/>
</dbReference>
<evidence type="ECO:0000259" key="12">
    <source>
        <dbReference type="PROSITE" id="PS50109"/>
    </source>
</evidence>
<keyword evidence="9" id="KW-0902">Two-component regulatory system</keyword>
<accession>A0A9D1GB65</accession>
<dbReference type="AlphaFoldDB" id="A0A9D1GB65"/>
<comment type="caution">
    <text evidence="13">The sequence shown here is derived from an EMBL/GenBank/DDBJ whole genome shotgun (WGS) entry which is preliminary data.</text>
</comment>
<dbReference type="GO" id="GO:0004721">
    <property type="term" value="F:phosphoprotein phosphatase activity"/>
    <property type="evidence" value="ECO:0007669"/>
    <property type="project" value="TreeGrafter"/>
</dbReference>
<dbReference type="InterPro" id="IPR003594">
    <property type="entry name" value="HATPase_dom"/>
</dbReference>
<evidence type="ECO:0000313" key="13">
    <source>
        <dbReference type="EMBL" id="HIT37713.1"/>
    </source>
</evidence>
<feature type="transmembrane region" description="Helical" evidence="11">
    <location>
        <begin position="12"/>
        <end position="31"/>
    </location>
</feature>
<dbReference type="EMBL" id="DVKQ01000059">
    <property type="protein sequence ID" value="HIT37713.1"/>
    <property type="molecule type" value="Genomic_DNA"/>
</dbReference>
<name>A0A9D1GB65_9FIRM</name>
<reference evidence="13" key="2">
    <citation type="journal article" date="2021" name="PeerJ">
        <title>Extensive microbial diversity within the chicken gut microbiome revealed by metagenomics and culture.</title>
        <authorList>
            <person name="Gilroy R."/>
            <person name="Ravi A."/>
            <person name="Getino M."/>
            <person name="Pursley I."/>
            <person name="Horton D.L."/>
            <person name="Alikhan N.F."/>
            <person name="Baker D."/>
            <person name="Gharbi K."/>
            <person name="Hall N."/>
            <person name="Watson M."/>
            <person name="Adriaenssens E.M."/>
            <person name="Foster-Nyarko E."/>
            <person name="Jarju S."/>
            <person name="Secka A."/>
            <person name="Antonio M."/>
            <person name="Oren A."/>
            <person name="Chaudhuri R.R."/>
            <person name="La Ragione R."/>
            <person name="Hildebrand F."/>
            <person name="Pallen M.J."/>
        </authorList>
    </citation>
    <scope>NUCLEOTIDE SEQUENCE</scope>
    <source>
        <strain evidence="13">CHK195-26880</strain>
    </source>
</reference>
<keyword evidence="10 11" id="KW-0472">Membrane</keyword>
<comment type="subcellular location">
    <subcellularLocation>
        <location evidence="2">Cell membrane</location>
        <topology evidence="2">Multi-pass membrane protein</topology>
    </subcellularLocation>
</comment>
<feature type="transmembrane region" description="Helical" evidence="11">
    <location>
        <begin position="37"/>
        <end position="58"/>
    </location>
</feature>
<keyword evidence="7 13" id="KW-0418">Kinase</keyword>
<keyword evidence="6 11" id="KW-0812">Transmembrane</keyword>
<gene>
    <name evidence="13" type="ORF">IAB59_04495</name>
</gene>
<keyword evidence="5" id="KW-0808">Transferase</keyword>
<dbReference type="GO" id="GO:0016036">
    <property type="term" value="P:cellular response to phosphate starvation"/>
    <property type="evidence" value="ECO:0007669"/>
    <property type="project" value="TreeGrafter"/>
</dbReference>
<dbReference type="InterPro" id="IPR050351">
    <property type="entry name" value="BphY/WalK/GraS-like"/>
</dbReference>
<dbReference type="InterPro" id="IPR005467">
    <property type="entry name" value="His_kinase_dom"/>
</dbReference>
<proteinExistence type="predicted"/>
<dbReference type="SMART" id="SM00387">
    <property type="entry name" value="HATPase_c"/>
    <property type="match status" value="1"/>
</dbReference>
<dbReference type="EC" id="2.7.13.3" evidence="3"/>
<dbReference type="PROSITE" id="PS50109">
    <property type="entry name" value="HIS_KIN"/>
    <property type="match status" value="1"/>
</dbReference>
<comment type="catalytic activity">
    <reaction evidence="1">
        <text>ATP + protein L-histidine = ADP + protein N-phospho-L-histidine.</text>
        <dbReference type="EC" id="2.7.13.3"/>
    </reaction>
</comment>
<evidence type="ECO:0000256" key="2">
    <source>
        <dbReference type="ARBA" id="ARBA00004651"/>
    </source>
</evidence>
<evidence type="ECO:0000313" key="14">
    <source>
        <dbReference type="Proteomes" id="UP000886833"/>
    </source>
</evidence>
<evidence type="ECO:0000256" key="3">
    <source>
        <dbReference type="ARBA" id="ARBA00012438"/>
    </source>
</evidence>
<evidence type="ECO:0000256" key="9">
    <source>
        <dbReference type="ARBA" id="ARBA00023012"/>
    </source>
</evidence>
<organism evidence="13 14">
    <name type="scientific">Candidatus Onthousia faecipullorum</name>
    <dbReference type="NCBI Taxonomy" id="2840887"/>
    <lineage>
        <taxon>Bacteria</taxon>
        <taxon>Bacillati</taxon>
        <taxon>Bacillota</taxon>
        <taxon>Bacilli</taxon>
        <taxon>Candidatus Onthousia</taxon>
    </lineage>
</organism>
<keyword evidence="4" id="KW-1003">Cell membrane</keyword>
<reference evidence="13" key="1">
    <citation type="submission" date="2020-10" db="EMBL/GenBank/DDBJ databases">
        <authorList>
            <person name="Gilroy R."/>
        </authorList>
    </citation>
    <scope>NUCLEOTIDE SEQUENCE</scope>
    <source>
        <strain evidence="13">CHK195-26880</strain>
    </source>
</reference>
<dbReference type="GO" id="GO:0000155">
    <property type="term" value="F:phosphorelay sensor kinase activity"/>
    <property type="evidence" value="ECO:0007669"/>
    <property type="project" value="TreeGrafter"/>
</dbReference>
<dbReference type="Proteomes" id="UP000886833">
    <property type="component" value="Unassembled WGS sequence"/>
</dbReference>
<sequence>MKLSTYLKDKLYAFIIFISYIIILILFLIALKLSSSIIIFMAVFTIVIFFVILFFDYFRKRNFYNELLDKLNTLDKKYLLIEMLLEPNFLEGRILYDVLDEVNKNEHDLISNLKNKQEDFKEYIELWIHEVKLPLASLTLINRKDKNTLRELKRIEDDVEQILYYVRCENANNDYLIKEWNLDTIIKNVALRNKDDLLALGIDFKVDNCNLRVLTDSKWLEFIINQIVSNSIKYKKDKDSSLEINGEDFDNYVTITIYDNGKGISKSDLPRVFNKTFTGNNGRSTSSKSTGMGLYLCKELCEKLGHKIEIDSKVDEYTKVTITIYKKDFYNVTKK</sequence>
<dbReference type="SUPFAM" id="SSF55874">
    <property type="entry name" value="ATPase domain of HSP90 chaperone/DNA topoisomerase II/histidine kinase"/>
    <property type="match status" value="1"/>
</dbReference>
<evidence type="ECO:0000256" key="11">
    <source>
        <dbReference type="SAM" id="Phobius"/>
    </source>
</evidence>
<dbReference type="InterPro" id="IPR036890">
    <property type="entry name" value="HATPase_C_sf"/>
</dbReference>
<keyword evidence="8 11" id="KW-1133">Transmembrane helix</keyword>
<dbReference type="PANTHER" id="PTHR45453">
    <property type="entry name" value="PHOSPHATE REGULON SENSOR PROTEIN PHOR"/>
    <property type="match status" value="1"/>
</dbReference>
<feature type="domain" description="Histidine kinase" evidence="12">
    <location>
        <begin position="126"/>
        <end position="328"/>
    </location>
</feature>
<dbReference type="Pfam" id="PF02518">
    <property type="entry name" value="HATPase_c"/>
    <property type="match status" value="1"/>
</dbReference>
<evidence type="ECO:0000256" key="1">
    <source>
        <dbReference type="ARBA" id="ARBA00000085"/>
    </source>
</evidence>
<evidence type="ECO:0000256" key="7">
    <source>
        <dbReference type="ARBA" id="ARBA00022777"/>
    </source>
</evidence>
<evidence type="ECO:0000256" key="8">
    <source>
        <dbReference type="ARBA" id="ARBA00022989"/>
    </source>
</evidence>
<evidence type="ECO:0000256" key="4">
    <source>
        <dbReference type="ARBA" id="ARBA00022475"/>
    </source>
</evidence>
<evidence type="ECO:0000256" key="6">
    <source>
        <dbReference type="ARBA" id="ARBA00022692"/>
    </source>
</evidence>
<dbReference type="Gene3D" id="3.30.565.10">
    <property type="entry name" value="Histidine kinase-like ATPase, C-terminal domain"/>
    <property type="match status" value="1"/>
</dbReference>